<reference evidence="2" key="1">
    <citation type="submission" date="2023-02" db="EMBL/GenBank/DDBJ databases">
        <title>Tahibacter soli sp. nov. isolated from soil.</title>
        <authorList>
            <person name="Baek J.H."/>
            <person name="Lee J.K."/>
            <person name="Choi D.G."/>
            <person name="Jeon C.O."/>
        </authorList>
    </citation>
    <scope>NUCLEOTIDE SEQUENCE</scope>
    <source>
        <strain evidence="2">BL</strain>
    </source>
</reference>
<dbReference type="GO" id="GO:0016226">
    <property type="term" value="P:iron-sulfur cluster assembly"/>
    <property type="evidence" value="ECO:0007669"/>
    <property type="project" value="TreeGrafter"/>
</dbReference>
<protein>
    <submittedName>
        <fullName evidence="2">BolA family transcriptional regulator</fullName>
    </submittedName>
</protein>
<evidence type="ECO:0000313" key="2">
    <source>
        <dbReference type="EMBL" id="MDC8015910.1"/>
    </source>
</evidence>
<dbReference type="AlphaFoldDB" id="A0A9X3YQX3"/>
<dbReference type="Proteomes" id="UP001139971">
    <property type="component" value="Unassembled WGS sequence"/>
</dbReference>
<comment type="caution">
    <text evidence="2">The sequence shown here is derived from an EMBL/GenBank/DDBJ whole genome shotgun (WGS) entry which is preliminary data.</text>
</comment>
<dbReference type="PANTHER" id="PTHR46230">
    <property type="match status" value="1"/>
</dbReference>
<dbReference type="RefSeq" id="WP_263543542.1">
    <property type="nucleotide sequence ID" value="NZ_JAOVZO020000023.1"/>
</dbReference>
<dbReference type="InterPro" id="IPR036065">
    <property type="entry name" value="BolA-like_sf"/>
</dbReference>
<comment type="similarity">
    <text evidence="1">Belongs to the BolA/IbaG family.</text>
</comment>
<dbReference type="EMBL" id="JAOVZO020000023">
    <property type="protein sequence ID" value="MDC8015910.1"/>
    <property type="molecule type" value="Genomic_DNA"/>
</dbReference>
<dbReference type="SUPFAM" id="SSF82657">
    <property type="entry name" value="BolA-like"/>
    <property type="match status" value="1"/>
</dbReference>
<dbReference type="Pfam" id="PF01722">
    <property type="entry name" value="BolA"/>
    <property type="match status" value="1"/>
</dbReference>
<name>A0A9X3YQX3_9GAMM</name>
<dbReference type="PIRSF" id="PIRSF003113">
    <property type="entry name" value="BolA"/>
    <property type="match status" value="1"/>
</dbReference>
<accession>A0A9X3YQX3</accession>
<dbReference type="InterPro" id="IPR002634">
    <property type="entry name" value="BolA"/>
</dbReference>
<sequence>MSERLERIRARIADALTPQALDVIDESHKHVGHEGARDGRGHFRVRVVAEAFRGKAPLARHRMVYEAVGDLMQTDIHALAIEARAPEDAV</sequence>
<evidence type="ECO:0000256" key="1">
    <source>
        <dbReference type="RuleBase" id="RU003860"/>
    </source>
</evidence>
<evidence type="ECO:0000313" key="3">
    <source>
        <dbReference type="Proteomes" id="UP001139971"/>
    </source>
</evidence>
<gene>
    <name evidence="2" type="ORF">OD750_025585</name>
</gene>
<proteinExistence type="inferred from homology"/>
<organism evidence="2 3">
    <name type="scientific">Tahibacter soli</name>
    <dbReference type="NCBI Taxonomy" id="2983605"/>
    <lineage>
        <taxon>Bacteria</taxon>
        <taxon>Pseudomonadati</taxon>
        <taxon>Pseudomonadota</taxon>
        <taxon>Gammaproteobacteria</taxon>
        <taxon>Lysobacterales</taxon>
        <taxon>Rhodanobacteraceae</taxon>
        <taxon>Tahibacter</taxon>
    </lineage>
</organism>
<dbReference type="Gene3D" id="3.30.300.90">
    <property type="entry name" value="BolA-like"/>
    <property type="match status" value="1"/>
</dbReference>
<dbReference type="PANTHER" id="PTHR46230:SF7">
    <property type="entry name" value="BOLA-LIKE PROTEIN 1"/>
    <property type="match status" value="1"/>
</dbReference>
<keyword evidence="3" id="KW-1185">Reference proteome</keyword>